<feature type="transmembrane region" description="Helical" evidence="1">
    <location>
        <begin position="34"/>
        <end position="54"/>
    </location>
</feature>
<gene>
    <name evidence="2" type="ORF">FCE95_06375</name>
</gene>
<feature type="transmembrane region" description="Helical" evidence="1">
    <location>
        <begin position="99"/>
        <end position="121"/>
    </location>
</feature>
<dbReference type="AlphaFoldDB" id="A0A4U5JVE7"/>
<feature type="transmembrane region" description="Helical" evidence="1">
    <location>
        <begin position="127"/>
        <end position="148"/>
    </location>
</feature>
<accession>A0A4U5JVE7</accession>
<name>A0A4U5JVE7_9GAMM</name>
<keyword evidence="1" id="KW-1133">Transmembrane helix</keyword>
<dbReference type="Proteomes" id="UP000308707">
    <property type="component" value="Unassembled WGS sequence"/>
</dbReference>
<comment type="caution">
    <text evidence="2">The sequence shown here is derived from an EMBL/GenBank/DDBJ whole genome shotgun (WGS) entry which is preliminary data.</text>
</comment>
<feature type="transmembrane region" description="Helical" evidence="1">
    <location>
        <begin position="74"/>
        <end position="92"/>
    </location>
</feature>
<organism evidence="2 3">
    <name type="scientific">Luteimonas gilva</name>
    <dbReference type="NCBI Taxonomy" id="2572684"/>
    <lineage>
        <taxon>Bacteria</taxon>
        <taxon>Pseudomonadati</taxon>
        <taxon>Pseudomonadota</taxon>
        <taxon>Gammaproteobacteria</taxon>
        <taxon>Lysobacterales</taxon>
        <taxon>Lysobacteraceae</taxon>
        <taxon>Luteimonas</taxon>
    </lineage>
</organism>
<feature type="transmembrane region" description="Helical" evidence="1">
    <location>
        <begin position="229"/>
        <end position="247"/>
    </location>
</feature>
<feature type="transmembrane region" description="Helical" evidence="1">
    <location>
        <begin position="169"/>
        <end position="189"/>
    </location>
</feature>
<keyword evidence="3" id="KW-1185">Reference proteome</keyword>
<feature type="transmembrane region" description="Helical" evidence="1">
    <location>
        <begin position="204"/>
        <end position="222"/>
    </location>
</feature>
<dbReference type="RefSeq" id="WP_137266097.1">
    <property type="nucleotide sequence ID" value="NZ_SZUA01000001.1"/>
</dbReference>
<proteinExistence type="predicted"/>
<evidence type="ECO:0000256" key="1">
    <source>
        <dbReference type="SAM" id="Phobius"/>
    </source>
</evidence>
<keyword evidence="1" id="KW-0812">Transmembrane</keyword>
<dbReference type="OrthoDB" id="116843at2"/>
<keyword evidence="1" id="KW-0472">Membrane</keyword>
<sequence length="292" mass="30940">MNRNADAQAMRTGPLGWMTERLSIGTGAIDGPRIGWGHALLAAVMIALGLRGLYYGDSASVWQPIPQDMPLRTLLVYACAAIELAAGIGLLVRRATDIAAAALFAFALLWWAALKLPVAFVRPLSPFSWLGVGEIGVIVAGAWTLFAMRAGDAALGKAGWLSGARGVCGARLLCALSLPMIGLSHFAYAKETAGFVPAWIPGPYFWAYLTGAASFCASLGMLSGTWPRLAIVLESAMLSVITVLVWLPGLMAAPSNDTWTPFLMSTAIACGAWAVADGYRSVPWRTMRPLRA</sequence>
<evidence type="ECO:0000313" key="2">
    <source>
        <dbReference type="EMBL" id="TKR33892.1"/>
    </source>
</evidence>
<dbReference type="EMBL" id="SZUA01000001">
    <property type="protein sequence ID" value="TKR33892.1"/>
    <property type="molecule type" value="Genomic_DNA"/>
</dbReference>
<evidence type="ECO:0000313" key="3">
    <source>
        <dbReference type="Proteomes" id="UP000308707"/>
    </source>
</evidence>
<feature type="transmembrane region" description="Helical" evidence="1">
    <location>
        <begin position="259"/>
        <end position="279"/>
    </location>
</feature>
<reference evidence="2 3" key="1">
    <citation type="submission" date="2019-04" db="EMBL/GenBank/DDBJ databases">
        <title>Reference strain of H23.</title>
        <authorList>
            <person name="Luo X."/>
        </authorList>
    </citation>
    <scope>NUCLEOTIDE SEQUENCE [LARGE SCALE GENOMIC DNA]</scope>
    <source>
        <strain evidence="2 3">H23</strain>
    </source>
</reference>
<protein>
    <submittedName>
        <fullName evidence="2">DoxX family membrane protein</fullName>
    </submittedName>
</protein>